<evidence type="ECO:0000256" key="1">
    <source>
        <dbReference type="SAM" id="Coils"/>
    </source>
</evidence>
<evidence type="ECO:0000256" key="2">
    <source>
        <dbReference type="SAM" id="MobiDB-lite"/>
    </source>
</evidence>
<evidence type="ECO:0000256" key="3">
    <source>
        <dbReference type="SAM" id="SignalP"/>
    </source>
</evidence>
<accession>A0ABU1V495</accession>
<keyword evidence="5" id="KW-1185">Reference proteome</keyword>
<feature type="chain" id="PRO_5046787316" evidence="3">
    <location>
        <begin position="31"/>
        <end position="208"/>
    </location>
</feature>
<sequence>MKVIAYDVKRALTLLAVAAAFVFPVSDAGAKGMKLGQAIKMADGPKTYDANTLTVEQLQNCLAIETELDKLDAELTSERPSIAKQEAKINVVESEIKFLKILLETDEKPTTQEQVDDINKSVDRHNKLVADYKKEAEKYSILAKDYNAKLEKQKNASNNHNSQCAQKKYYESDMVIAKQQDTASNQDSALSQATNFLHNTTPKAGKAN</sequence>
<feature type="coiled-coil region" evidence="1">
    <location>
        <begin position="82"/>
        <end position="163"/>
    </location>
</feature>
<reference evidence="4 5" key="1">
    <citation type="submission" date="2023-07" db="EMBL/GenBank/DDBJ databases">
        <title>Sorghum-associated microbial communities from plants grown in Nebraska, USA.</title>
        <authorList>
            <person name="Schachtman D."/>
        </authorList>
    </citation>
    <scope>NUCLEOTIDE SEQUENCE [LARGE SCALE GENOMIC DNA]</scope>
    <source>
        <strain evidence="4 5">BE190</strain>
    </source>
</reference>
<name>A0ABU1V495_9GAMM</name>
<gene>
    <name evidence="4" type="ORF">J2X05_004251</name>
</gene>
<dbReference type="RefSeq" id="WP_310076300.1">
    <property type="nucleotide sequence ID" value="NZ_JAVDVX010000013.1"/>
</dbReference>
<evidence type="ECO:0000313" key="5">
    <source>
        <dbReference type="Proteomes" id="UP001253595"/>
    </source>
</evidence>
<dbReference type="EMBL" id="JAVDVX010000013">
    <property type="protein sequence ID" value="MDR7092210.1"/>
    <property type="molecule type" value="Genomic_DNA"/>
</dbReference>
<dbReference type="Proteomes" id="UP001253595">
    <property type="component" value="Unassembled WGS sequence"/>
</dbReference>
<keyword evidence="3" id="KW-0732">Signal</keyword>
<feature type="region of interest" description="Disordered" evidence="2">
    <location>
        <begin position="180"/>
        <end position="208"/>
    </location>
</feature>
<feature type="compositionally biased region" description="Polar residues" evidence="2">
    <location>
        <begin position="180"/>
        <end position="202"/>
    </location>
</feature>
<proteinExistence type="predicted"/>
<keyword evidence="1" id="KW-0175">Coiled coil</keyword>
<comment type="caution">
    <text evidence="4">The sequence shown here is derived from an EMBL/GenBank/DDBJ whole genome shotgun (WGS) entry which is preliminary data.</text>
</comment>
<evidence type="ECO:0000313" key="4">
    <source>
        <dbReference type="EMBL" id="MDR7092210.1"/>
    </source>
</evidence>
<organism evidence="4 5">
    <name type="scientific">Cellvibrio fibrivorans</name>
    <dbReference type="NCBI Taxonomy" id="126350"/>
    <lineage>
        <taxon>Bacteria</taxon>
        <taxon>Pseudomonadati</taxon>
        <taxon>Pseudomonadota</taxon>
        <taxon>Gammaproteobacteria</taxon>
        <taxon>Cellvibrionales</taxon>
        <taxon>Cellvibrionaceae</taxon>
        <taxon>Cellvibrio</taxon>
    </lineage>
</organism>
<feature type="signal peptide" evidence="3">
    <location>
        <begin position="1"/>
        <end position="30"/>
    </location>
</feature>
<protein>
    <submittedName>
        <fullName evidence="4">Uncharacterized protein</fullName>
    </submittedName>
</protein>